<protein>
    <submittedName>
        <fullName evidence="1">Uncharacterized protein</fullName>
    </submittedName>
</protein>
<evidence type="ECO:0000313" key="2">
    <source>
        <dbReference type="Proteomes" id="UP000192920"/>
    </source>
</evidence>
<evidence type="ECO:0000313" key="1">
    <source>
        <dbReference type="EMBL" id="SMF22139.1"/>
    </source>
</evidence>
<dbReference type="AlphaFoldDB" id="A0A1Y6BRS8"/>
<dbReference type="Proteomes" id="UP000192920">
    <property type="component" value="Unassembled WGS sequence"/>
</dbReference>
<gene>
    <name evidence="1" type="ORF">SAMN02745746_01950</name>
</gene>
<proteinExistence type="predicted"/>
<name>A0A1Y6BRS8_9NEIS</name>
<accession>A0A1Y6BRS8</accession>
<organism evidence="1 2">
    <name type="scientific">Pseudogulbenkiania subflava DSM 22618</name>
    <dbReference type="NCBI Taxonomy" id="1123014"/>
    <lineage>
        <taxon>Bacteria</taxon>
        <taxon>Pseudomonadati</taxon>
        <taxon>Pseudomonadota</taxon>
        <taxon>Betaproteobacteria</taxon>
        <taxon>Neisseriales</taxon>
        <taxon>Chromobacteriaceae</taxon>
        <taxon>Pseudogulbenkiania</taxon>
    </lineage>
</organism>
<dbReference type="STRING" id="1123014.SAMN02745746_01950"/>
<sequence length="206" mass="22968">MFEQVVQSLLAGEFVCPVSNHEGFVFLGDSGNQHAINEYLGKIGLHLAGTRHKGAYFAAHNATGGPERKAAKEVFTEIKHTLRPVVSFLDMVMRAMQSDDFLSVGTPIEVNKLMGAIDANPSFRNDLQMLAIQLRVPADGTDRTRLDKVLKSFREKGYLLLSNPEREIYQITGKIEFIQEAIEFLMEHDSIQSEEEEISSGQGELV</sequence>
<dbReference type="EMBL" id="FXAG01000009">
    <property type="protein sequence ID" value="SMF22139.1"/>
    <property type="molecule type" value="Genomic_DNA"/>
</dbReference>
<reference evidence="2" key="1">
    <citation type="submission" date="2017-04" db="EMBL/GenBank/DDBJ databases">
        <authorList>
            <person name="Varghese N."/>
            <person name="Submissions S."/>
        </authorList>
    </citation>
    <scope>NUCLEOTIDE SEQUENCE [LARGE SCALE GENOMIC DNA]</scope>
    <source>
        <strain evidence="2">DSM 22618</strain>
    </source>
</reference>
<dbReference type="InterPro" id="IPR053841">
    <property type="entry name" value="MksE"/>
</dbReference>
<dbReference type="Pfam" id="PF21980">
    <property type="entry name" value="MksE"/>
    <property type="match status" value="1"/>
</dbReference>
<keyword evidence="2" id="KW-1185">Reference proteome</keyword>
<dbReference type="RefSeq" id="WP_085276216.1">
    <property type="nucleotide sequence ID" value="NZ_FXAG01000009.1"/>
</dbReference>